<dbReference type="EMBL" id="CARXXK010001849">
    <property type="protein sequence ID" value="CAI6377765.1"/>
    <property type="molecule type" value="Genomic_DNA"/>
</dbReference>
<comment type="caution">
    <text evidence="1">The sequence shown here is derived from an EMBL/GenBank/DDBJ whole genome shotgun (WGS) entry which is preliminary data.</text>
</comment>
<dbReference type="Proteomes" id="UP001160148">
    <property type="component" value="Unassembled WGS sequence"/>
</dbReference>
<dbReference type="AlphaFoldDB" id="A0AAV0YDV6"/>
<evidence type="ECO:0000313" key="3">
    <source>
        <dbReference type="EMBL" id="CAI6377764.1"/>
    </source>
</evidence>
<evidence type="ECO:0000313" key="2">
    <source>
        <dbReference type="EMBL" id="CAI6377762.1"/>
    </source>
</evidence>
<evidence type="ECO:0000313" key="4">
    <source>
        <dbReference type="EMBL" id="CAI6377765.1"/>
    </source>
</evidence>
<dbReference type="EMBL" id="CARXXK010001849">
    <property type="protein sequence ID" value="CAI6377762.1"/>
    <property type="molecule type" value="Genomic_DNA"/>
</dbReference>
<gene>
    <name evidence="1" type="ORF">MEUPH1_LOCUS30971</name>
    <name evidence="2" type="ORF">MEUPH1_LOCUS30976</name>
    <name evidence="3" type="ORF">MEUPH1_LOCUS30978</name>
    <name evidence="4" type="ORF">MEUPH1_LOCUS30979</name>
</gene>
<reference evidence="1 5" key="1">
    <citation type="submission" date="2023-01" db="EMBL/GenBank/DDBJ databases">
        <authorList>
            <person name="Whitehead M."/>
        </authorList>
    </citation>
    <scope>NUCLEOTIDE SEQUENCE [LARGE SCALE GENOMIC DNA]</scope>
</reference>
<evidence type="ECO:0000313" key="1">
    <source>
        <dbReference type="EMBL" id="CAI6377757.1"/>
    </source>
</evidence>
<name>A0AAV0YDV6_9HEMI</name>
<organism evidence="1 5">
    <name type="scientific">Macrosiphum euphorbiae</name>
    <name type="common">potato aphid</name>
    <dbReference type="NCBI Taxonomy" id="13131"/>
    <lineage>
        <taxon>Eukaryota</taxon>
        <taxon>Metazoa</taxon>
        <taxon>Ecdysozoa</taxon>
        <taxon>Arthropoda</taxon>
        <taxon>Hexapoda</taxon>
        <taxon>Insecta</taxon>
        <taxon>Pterygota</taxon>
        <taxon>Neoptera</taxon>
        <taxon>Paraneoptera</taxon>
        <taxon>Hemiptera</taxon>
        <taxon>Sternorrhyncha</taxon>
        <taxon>Aphidomorpha</taxon>
        <taxon>Aphidoidea</taxon>
        <taxon>Aphididae</taxon>
        <taxon>Macrosiphini</taxon>
        <taxon>Macrosiphum</taxon>
    </lineage>
</organism>
<evidence type="ECO:0000313" key="5">
    <source>
        <dbReference type="Proteomes" id="UP001160148"/>
    </source>
</evidence>
<sequence length="84" mass="10122">MWAGDPNGTKRTTNGAESYHSQLWFEFYMHFPHPSVFKVIDVFIEQQVINEAQIPEIKKWTEAIQRKYDRELEANYWYISTCVY</sequence>
<protein>
    <submittedName>
        <fullName evidence="1">Uncharacterized protein</fullName>
    </submittedName>
</protein>
<proteinExistence type="predicted"/>
<dbReference type="EMBL" id="CARXXK010001849">
    <property type="protein sequence ID" value="CAI6377764.1"/>
    <property type="molecule type" value="Genomic_DNA"/>
</dbReference>
<keyword evidence="5" id="KW-1185">Reference proteome</keyword>
<accession>A0AAV0YDV6</accession>
<dbReference type="EMBL" id="CARXXK010001849">
    <property type="protein sequence ID" value="CAI6377757.1"/>
    <property type="molecule type" value="Genomic_DNA"/>
</dbReference>